<gene>
    <name evidence="1" type="ORF">M0R45_018868</name>
</gene>
<evidence type="ECO:0000313" key="1">
    <source>
        <dbReference type="EMBL" id="KAK9931596.1"/>
    </source>
</evidence>
<organism evidence="1 2">
    <name type="scientific">Rubus argutus</name>
    <name type="common">Southern blackberry</name>
    <dbReference type="NCBI Taxonomy" id="59490"/>
    <lineage>
        <taxon>Eukaryota</taxon>
        <taxon>Viridiplantae</taxon>
        <taxon>Streptophyta</taxon>
        <taxon>Embryophyta</taxon>
        <taxon>Tracheophyta</taxon>
        <taxon>Spermatophyta</taxon>
        <taxon>Magnoliopsida</taxon>
        <taxon>eudicotyledons</taxon>
        <taxon>Gunneridae</taxon>
        <taxon>Pentapetalae</taxon>
        <taxon>rosids</taxon>
        <taxon>fabids</taxon>
        <taxon>Rosales</taxon>
        <taxon>Rosaceae</taxon>
        <taxon>Rosoideae</taxon>
        <taxon>Rosoideae incertae sedis</taxon>
        <taxon>Rubus</taxon>
    </lineage>
</organism>
<sequence length="117" mass="13838">MIMSLRILKNPIWRGIPGSPDVKRSSKHQHQLSQKFKNRLWKIGTLKFQKWLEVDRGTCTNDYKLEDIEESNLEVLIALDSPPIYDEYLDVEAFDRTKENIGVSSSQPFRLFMPKWR</sequence>
<evidence type="ECO:0000313" key="2">
    <source>
        <dbReference type="Proteomes" id="UP001457282"/>
    </source>
</evidence>
<keyword evidence="2" id="KW-1185">Reference proteome</keyword>
<comment type="caution">
    <text evidence="1">The sequence shown here is derived from an EMBL/GenBank/DDBJ whole genome shotgun (WGS) entry which is preliminary data.</text>
</comment>
<dbReference type="Proteomes" id="UP001457282">
    <property type="component" value="Unassembled WGS sequence"/>
</dbReference>
<protein>
    <submittedName>
        <fullName evidence="1">Uncharacterized protein</fullName>
    </submittedName>
</protein>
<reference evidence="1 2" key="1">
    <citation type="journal article" date="2023" name="G3 (Bethesda)">
        <title>A chromosome-length genome assembly and annotation of blackberry (Rubus argutus, cv. 'Hillquist').</title>
        <authorList>
            <person name="Bruna T."/>
            <person name="Aryal R."/>
            <person name="Dudchenko O."/>
            <person name="Sargent D.J."/>
            <person name="Mead D."/>
            <person name="Buti M."/>
            <person name="Cavallini A."/>
            <person name="Hytonen T."/>
            <person name="Andres J."/>
            <person name="Pham M."/>
            <person name="Weisz D."/>
            <person name="Mascagni F."/>
            <person name="Usai G."/>
            <person name="Natali L."/>
            <person name="Bassil N."/>
            <person name="Fernandez G.E."/>
            <person name="Lomsadze A."/>
            <person name="Armour M."/>
            <person name="Olukolu B."/>
            <person name="Poorten T."/>
            <person name="Britton C."/>
            <person name="Davik J."/>
            <person name="Ashrafi H."/>
            <person name="Aiden E.L."/>
            <person name="Borodovsky M."/>
            <person name="Worthington M."/>
        </authorList>
    </citation>
    <scope>NUCLEOTIDE SEQUENCE [LARGE SCALE GENOMIC DNA]</scope>
    <source>
        <strain evidence="1">PI 553951</strain>
    </source>
</reference>
<dbReference type="AlphaFoldDB" id="A0AAW1X5I4"/>
<dbReference type="EMBL" id="JBEDUW010000004">
    <property type="protein sequence ID" value="KAK9931596.1"/>
    <property type="molecule type" value="Genomic_DNA"/>
</dbReference>
<proteinExistence type="predicted"/>
<accession>A0AAW1X5I4</accession>
<name>A0AAW1X5I4_RUBAR</name>